<proteinExistence type="inferred from homology"/>
<dbReference type="OrthoDB" id="448051at2759"/>
<dbReference type="Gene3D" id="3.40.50.1820">
    <property type="entry name" value="alpha/beta hydrolase"/>
    <property type="match status" value="1"/>
</dbReference>
<evidence type="ECO:0000313" key="7">
    <source>
        <dbReference type="Proteomes" id="UP000747110"/>
    </source>
</evidence>
<dbReference type="PANTHER" id="PTHR13390">
    <property type="entry name" value="LIPASE"/>
    <property type="match status" value="1"/>
</dbReference>
<evidence type="ECO:0000256" key="5">
    <source>
        <dbReference type="SAM" id="MobiDB-lite"/>
    </source>
</evidence>
<dbReference type="AlphaFoldDB" id="A0A8J4FFD6"/>
<dbReference type="InterPro" id="IPR019363">
    <property type="entry name" value="LDAH"/>
</dbReference>
<gene>
    <name evidence="6" type="ORF">Vretifemale_609</name>
</gene>
<feature type="compositionally biased region" description="Gly residues" evidence="5">
    <location>
        <begin position="160"/>
        <end position="179"/>
    </location>
</feature>
<dbReference type="Proteomes" id="UP000747110">
    <property type="component" value="Unassembled WGS sequence"/>
</dbReference>
<keyword evidence="7" id="KW-1185">Reference proteome</keyword>
<evidence type="ECO:0000256" key="1">
    <source>
        <dbReference type="ARBA" id="ARBA00004502"/>
    </source>
</evidence>
<comment type="subcellular location">
    <subcellularLocation>
        <location evidence="1">Lipid droplet</location>
    </subcellularLocation>
</comment>
<evidence type="ECO:0000256" key="2">
    <source>
        <dbReference type="ARBA" id="ARBA00008300"/>
    </source>
</evidence>
<dbReference type="Pfam" id="PF10230">
    <property type="entry name" value="LIDHydrolase"/>
    <property type="match status" value="1"/>
</dbReference>
<comment type="similarity">
    <text evidence="2">Belongs to the AB hydrolase superfamily. LDAH family.</text>
</comment>
<comment type="caution">
    <text evidence="6">The sequence shown here is derived from an EMBL/GenBank/DDBJ whole genome shotgun (WGS) entry which is preliminary data.</text>
</comment>
<dbReference type="GO" id="GO:0005811">
    <property type="term" value="C:lipid droplet"/>
    <property type="evidence" value="ECO:0007669"/>
    <property type="project" value="UniProtKB-SubCell"/>
</dbReference>
<evidence type="ECO:0000256" key="4">
    <source>
        <dbReference type="ARBA" id="ARBA00022801"/>
    </source>
</evidence>
<keyword evidence="3" id="KW-0551">Lipid droplet</keyword>
<protein>
    <submittedName>
        <fullName evidence="6">Uncharacterized protein</fullName>
    </submittedName>
</protein>
<evidence type="ECO:0000256" key="3">
    <source>
        <dbReference type="ARBA" id="ARBA00022677"/>
    </source>
</evidence>
<organism evidence="6 7">
    <name type="scientific">Volvox reticuliferus</name>
    <dbReference type="NCBI Taxonomy" id="1737510"/>
    <lineage>
        <taxon>Eukaryota</taxon>
        <taxon>Viridiplantae</taxon>
        <taxon>Chlorophyta</taxon>
        <taxon>core chlorophytes</taxon>
        <taxon>Chlorophyceae</taxon>
        <taxon>CS clade</taxon>
        <taxon>Chlamydomonadales</taxon>
        <taxon>Volvocaceae</taxon>
        <taxon>Volvox</taxon>
    </lineage>
</organism>
<dbReference type="GO" id="GO:0016298">
    <property type="term" value="F:lipase activity"/>
    <property type="evidence" value="ECO:0007669"/>
    <property type="project" value="InterPro"/>
</dbReference>
<dbReference type="SUPFAM" id="SSF53474">
    <property type="entry name" value="alpha/beta-Hydrolases"/>
    <property type="match status" value="1"/>
</dbReference>
<feature type="compositionally biased region" description="Low complexity" evidence="5">
    <location>
        <begin position="147"/>
        <end position="156"/>
    </location>
</feature>
<accession>A0A8J4FFD6</accession>
<dbReference type="InterPro" id="IPR029058">
    <property type="entry name" value="AB_hydrolase_fold"/>
</dbReference>
<dbReference type="EMBL" id="BNCP01000001">
    <property type="protein sequence ID" value="GIL69790.1"/>
    <property type="molecule type" value="Genomic_DNA"/>
</dbReference>
<dbReference type="GO" id="GO:0019915">
    <property type="term" value="P:lipid storage"/>
    <property type="evidence" value="ECO:0007669"/>
    <property type="project" value="InterPro"/>
</dbReference>
<name>A0A8J4FFD6_9CHLO</name>
<sequence length="198" mass="20173">MTIGSSSPIWQRFCAVAGITTEVFGINASAGIPRLQVVVIPGNPGSAEYFKPFMLSVHRQLQGHADVLAVTHAGHDPETNHGGQLWNLRQQIAHKIAFLREHVLLPGRPPVLLVGHSIGAAMMIKSNSVCAGRSADRGAVRSTRAAAVSPSAAAEAEAAEGGGGGGEGAGRAGAGGPTGGWRPQQVSVGTRGQPGSVP</sequence>
<reference evidence="6" key="1">
    <citation type="journal article" date="2021" name="Proc. Natl. Acad. Sci. U.S.A.">
        <title>Three genomes in the algal genus Volvox reveal the fate of a haploid sex-determining region after a transition to homothallism.</title>
        <authorList>
            <person name="Yamamoto K."/>
            <person name="Hamaji T."/>
            <person name="Kawai-Toyooka H."/>
            <person name="Matsuzaki R."/>
            <person name="Takahashi F."/>
            <person name="Nishimura Y."/>
            <person name="Kawachi M."/>
            <person name="Noguchi H."/>
            <person name="Minakuchi Y."/>
            <person name="Umen J.G."/>
            <person name="Toyoda A."/>
            <person name="Nozaki H."/>
        </authorList>
    </citation>
    <scope>NUCLEOTIDE SEQUENCE</scope>
    <source>
        <strain evidence="6">NIES-3786</strain>
    </source>
</reference>
<feature type="region of interest" description="Disordered" evidence="5">
    <location>
        <begin position="147"/>
        <end position="198"/>
    </location>
</feature>
<keyword evidence="4" id="KW-0378">Hydrolase</keyword>
<evidence type="ECO:0000313" key="6">
    <source>
        <dbReference type="EMBL" id="GIL69790.1"/>
    </source>
</evidence>
<dbReference type="PANTHER" id="PTHR13390:SF0">
    <property type="entry name" value="LIPID DROPLET-ASSOCIATED HYDROLASE"/>
    <property type="match status" value="1"/>
</dbReference>